<comment type="caution">
    <text evidence="2">The sequence shown here is derived from an EMBL/GenBank/DDBJ whole genome shotgun (WGS) entry which is preliminary data.</text>
</comment>
<protein>
    <submittedName>
        <fullName evidence="2">Uncharacterized protein</fullName>
    </submittedName>
</protein>
<organism evidence="2 3">
    <name type="scientific">Chelativorans petroleitrophicus</name>
    <dbReference type="NCBI Taxonomy" id="2975484"/>
    <lineage>
        <taxon>Bacteria</taxon>
        <taxon>Pseudomonadati</taxon>
        <taxon>Pseudomonadota</taxon>
        <taxon>Alphaproteobacteria</taxon>
        <taxon>Hyphomicrobiales</taxon>
        <taxon>Phyllobacteriaceae</taxon>
        <taxon>Chelativorans</taxon>
    </lineage>
</organism>
<proteinExistence type="predicted"/>
<feature type="region of interest" description="Disordered" evidence="1">
    <location>
        <begin position="1"/>
        <end position="28"/>
    </location>
</feature>
<dbReference type="RefSeq" id="WP_261513802.1">
    <property type="nucleotide sequence ID" value="NZ_JAODNV010000004.1"/>
</dbReference>
<dbReference type="AlphaFoldDB" id="A0A9X2X5T9"/>
<accession>A0A9X2X5T9</accession>
<dbReference type="Proteomes" id="UP001149009">
    <property type="component" value="Unassembled WGS sequence"/>
</dbReference>
<gene>
    <name evidence="2" type="ORF">NYR54_02240</name>
</gene>
<feature type="compositionally biased region" description="Basic residues" evidence="1">
    <location>
        <begin position="12"/>
        <end position="27"/>
    </location>
</feature>
<name>A0A9X2X5T9_9HYPH</name>
<evidence type="ECO:0000313" key="2">
    <source>
        <dbReference type="EMBL" id="MCT8989118.1"/>
    </source>
</evidence>
<sequence>MADKFLLSQHAERHHCAHGPVGGRRRFPVAPFNHQADGGKLDDFRYSRGDKSGLIERRIGKAQVFGPPNG</sequence>
<evidence type="ECO:0000313" key="3">
    <source>
        <dbReference type="Proteomes" id="UP001149009"/>
    </source>
</evidence>
<keyword evidence="3" id="KW-1185">Reference proteome</keyword>
<evidence type="ECO:0000256" key="1">
    <source>
        <dbReference type="SAM" id="MobiDB-lite"/>
    </source>
</evidence>
<reference evidence="2" key="1">
    <citation type="submission" date="2022-08" db="EMBL/GenBank/DDBJ databases">
        <title>Chelativorans sichuanense sp. nov., a paraffin oil-degrading bacterium isolated from a mixture of oil-based drill cuttings and paddy soil.</title>
        <authorList>
            <person name="Yu J."/>
            <person name="Liu H."/>
            <person name="Chen Q."/>
        </authorList>
    </citation>
    <scope>NUCLEOTIDE SEQUENCE</scope>
    <source>
        <strain evidence="2">SCAU 2101</strain>
    </source>
</reference>
<dbReference type="EMBL" id="JAODNV010000004">
    <property type="protein sequence ID" value="MCT8989118.1"/>
    <property type="molecule type" value="Genomic_DNA"/>
</dbReference>